<protein>
    <submittedName>
        <fullName evidence="9">DgyrCDS5230</fullName>
    </submittedName>
</protein>
<evidence type="ECO:0000256" key="3">
    <source>
        <dbReference type="ARBA" id="ARBA00022723"/>
    </source>
</evidence>
<dbReference type="InterPro" id="IPR010531">
    <property type="entry name" value="NOA36"/>
</dbReference>
<proteinExistence type="inferred from homology"/>
<reference evidence="9 10" key="1">
    <citation type="submission" date="2020-08" db="EMBL/GenBank/DDBJ databases">
        <authorList>
            <person name="Hejnol A."/>
        </authorList>
    </citation>
    <scope>NUCLEOTIDE SEQUENCE [LARGE SCALE GENOMIC DNA]</scope>
</reference>
<keyword evidence="3" id="KW-0479">Metal-binding</keyword>
<evidence type="ECO:0000256" key="7">
    <source>
        <dbReference type="ARBA" id="ARBA00023242"/>
    </source>
</evidence>
<evidence type="ECO:0000256" key="2">
    <source>
        <dbReference type="ARBA" id="ARBA00007212"/>
    </source>
</evidence>
<feature type="compositionally biased region" description="Basic and acidic residues" evidence="8">
    <location>
        <begin position="14"/>
        <end position="32"/>
    </location>
</feature>
<comment type="similarity">
    <text evidence="2">Belongs to the NOA36 family.</text>
</comment>
<dbReference type="Pfam" id="PF06524">
    <property type="entry name" value="NOA36"/>
    <property type="match status" value="1"/>
</dbReference>
<dbReference type="EMBL" id="CAJFCJ010000006">
    <property type="protein sequence ID" value="CAD5116329.1"/>
    <property type="molecule type" value="Genomic_DNA"/>
</dbReference>
<dbReference type="Proteomes" id="UP000549394">
    <property type="component" value="Unassembled WGS sequence"/>
</dbReference>
<dbReference type="AlphaFoldDB" id="A0A7I8VKW0"/>
<evidence type="ECO:0000256" key="8">
    <source>
        <dbReference type="SAM" id="MobiDB-lite"/>
    </source>
</evidence>
<keyword evidence="7" id="KW-0539">Nucleus</keyword>
<accession>A0A7I8VKW0</accession>
<dbReference type="PANTHER" id="PTHR13214">
    <property type="entry name" value="ZINC FINGER PROTEIN 330"/>
    <property type="match status" value="1"/>
</dbReference>
<feature type="compositionally biased region" description="Basic residues" evidence="8">
    <location>
        <begin position="1"/>
        <end position="13"/>
    </location>
</feature>
<keyword evidence="4" id="KW-0677">Repeat</keyword>
<keyword evidence="5" id="KW-0863">Zinc-finger</keyword>
<dbReference type="GO" id="GO:0005730">
    <property type="term" value="C:nucleolus"/>
    <property type="evidence" value="ECO:0007669"/>
    <property type="project" value="UniProtKB-SubCell"/>
</dbReference>
<evidence type="ECO:0000256" key="6">
    <source>
        <dbReference type="ARBA" id="ARBA00022833"/>
    </source>
</evidence>
<keyword evidence="6" id="KW-0862">Zinc</keyword>
<feature type="compositionally biased region" description="Acidic residues" evidence="8">
    <location>
        <begin position="262"/>
        <end position="284"/>
    </location>
</feature>
<evidence type="ECO:0000256" key="5">
    <source>
        <dbReference type="ARBA" id="ARBA00022771"/>
    </source>
</evidence>
<evidence type="ECO:0000256" key="4">
    <source>
        <dbReference type="ARBA" id="ARBA00022737"/>
    </source>
</evidence>
<organism evidence="9 10">
    <name type="scientific">Dimorphilus gyrociliatus</name>
    <dbReference type="NCBI Taxonomy" id="2664684"/>
    <lineage>
        <taxon>Eukaryota</taxon>
        <taxon>Metazoa</taxon>
        <taxon>Spiralia</taxon>
        <taxon>Lophotrochozoa</taxon>
        <taxon>Annelida</taxon>
        <taxon>Polychaeta</taxon>
        <taxon>Polychaeta incertae sedis</taxon>
        <taxon>Dinophilidae</taxon>
        <taxon>Dimorphilus</taxon>
    </lineage>
</organism>
<name>A0A7I8VKW0_9ANNE</name>
<dbReference type="PANTHER" id="PTHR13214:SF1">
    <property type="entry name" value="ZINC FINGER PROTEIN 330"/>
    <property type="match status" value="1"/>
</dbReference>
<feature type="region of interest" description="Disordered" evidence="8">
    <location>
        <begin position="253"/>
        <end position="292"/>
    </location>
</feature>
<sequence length="292" mass="33693">MPKKKTGQRKKAEKQKERQKNIKISATEKRLADHPSNRTMECDQCNRRQKNRAFCYFCYSIQRLPACAQCGKSKCMSKSGDCLVKHPTSFATGMALVGAICDFCEAWVCHSRQCLQNHACNCPCRDMDCLECDRGVWDHGGRVFRCSYCDRPLCEDDQFEHHASCQRLDAENFKCVSCNRNGQHTCMRCKIAFCFDHVKRKGVKLPVGKDQPPCPRCGHDTCETKAFSVSTRSYNFGRQTEFDDDQDNKYYYLPNMGAANYDDNDEEDSPDEKDYEDEEDECEDLEKLDINK</sequence>
<gene>
    <name evidence="9" type="ORF">DGYR_LOCUS4966</name>
</gene>
<comment type="caution">
    <text evidence="9">The sequence shown here is derived from an EMBL/GenBank/DDBJ whole genome shotgun (WGS) entry which is preliminary data.</text>
</comment>
<feature type="region of interest" description="Disordered" evidence="8">
    <location>
        <begin position="1"/>
        <end position="32"/>
    </location>
</feature>
<keyword evidence="10" id="KW-1185">Reference proteome</keyword>
<dbReference type="GO" id="GO:0008270">
    <property type="term" value="F:zinc ion binding"/>
    <property type="evidence" value="ECO:0007669"/>
    <property type="project" value="UniProtKB-KW"/>
</dbReference>
<evidence type="ECO:0000256" key="1">
    <source>
        <dbReference type="ARBA" id="ARBA00004604"/>
    </source>
</evidence>
<evidence type="ECO:0000313" key="10">
    <source>
        <dbReference type="Proteomes" id="UP000549394"/>
    </source>
</evidence>
<dbReference type="OrthoDB" id="10258894at2759"/>
<comment type="subcellular location">
    <subcellularLocation>
        <location evidence="1">Nucleus</location>
        <location evidence="1">Nucleolus</location>
    </subcellularLocation>
</comment>
<evidence type="ECO:0000313" key="9">
    <source>
        <dbReference type="EMBL" id="CAD5116329.1"/>
    </source>
</evidence>